<reference evidence="2 3" key="1">
    <citation type="submission" date="2019-01" db="EMBL/GenBank/DDBJ databases">
        <title>Insights into ecological role of a new deltaproteobacterial order Candidatus Sinidesulfobacterales (Sva0485) by metagenomics and metatranscriptomics.</title>
        <authorList>
            <person name="Tan S."/>
            <person name="Liu J."/>
            <person name="Fang Y."/>
            <person name="Hedlund B.P."/>
            <person name="Lian Z.H."/>
            <person name="Huang L.Y."/>
            <person name="Li J.T."/>
            <person name="Huang L.N."/>
            <person name="Li W.J."/>
            <person name="Jiang H.C."/>
            <person name="Dong H.L."/>
            <person name="Shu W.S."/>
        </authorList>
    </citation>
    <scope>NUCLEOTIDE SEQUENCE [LARGE SCALE GENOMIC DNA]</scope>
    <source>
        <strain evidence="2">AP3</strain>
    </source>
</reference>
<organism evidence="2 3">
    <name type="scientific">Candidatus Acidulodesulfobacterium ferriphilum</name>
    <dbReference type="NCBI Taxonomy" id="2597223"/>
    <lineage>
        <taxon>Bacteria</taxon>
        <taxon>Deltaproteobacteria</taxon>
        <taxon>Candidatus Acidulodesulfobacterales</taxon>
        <taxon>Candidatus Acidulodesulfobacterium</taxon>
    </lineage>
</organism>
<dbReference type="EMBL" id="SGBD01000002">
    <property type="protein sequence ID" value="RZD14597.1"/>
    <property type="molecule type" value="Genomic_DNA"/>
</dbReference>
<keyword evidence="1" id="KW-0175">Coiled coil</keyword>
<evidence type="ECO:0000313" key="3">
    <source>
        <dbReference type="Proteomes" id="UP000320813"/>
    </source>
</evidence>
<comment type="caution">
    <text evidence="2">The sequence shown here is derived from an EMBL/GenBank/DDBJ whole genome shotgun (WGS) entry which is preliminary data.</text>
</comment>
<proteinExistence type="predicted"/>
<dbReference type="Gene3D" id="1.20.1170.10">
    <property type="match status" value="1"/>
</dbReference>
<evidence type="ECO:0000313" key="2">
    <source>
        <dbReference type="EMBL" id="RZD14597.1"/>
    </source>
</evidence>
<feature type="coiled-coil region" evidence="1">
    <location>
        <begin position="84"/>
        <end position="142"/>
    </location>
</feature>
<evidence type="ECO:0000256" key="1">
    <source>
        <dbReference type="SAM" id="Coils"/>
    </source>
</evidence>
<gene>
    <name evidence="2" type="ORF">EVJ47_05365</name>
</gene>
<protein>
    <submittedName>
        <fullName evidence="2">Uncharacterized protein</fullName>
    </submittedName>
</protein>
<name>A0A519BBE9_9DELT</name>
<dbReference type="AlphaFoldDB" id="A0A519BBE9"/>
<sequence>MQKNKKYVFYSKVLIPFITATTLYLGVAYGIGLPLPDIGAVSAQIQSVETSAGGAFSALQGLAGTLGYAPGASGGPLFNPGPGLSEAMATADKLTADVSKMQEQYQNIIINYDKLGHLVNSVENAVNNVNNLNNQINNAFARIPQELTQSDVYASSPQNLVSDINIEESEFQNLNNESGSYSPQDFISGASMPGTGVLNRSSLKNESRQFTGGAVYNADGNSGNINPAVNCASYDNGYYFDGKGNYTAGCTDPVNGFVIDAASSNLYNAGVSAARAHKAELEGDGFMNEITSGALNNSSNYYSYQSSVLTLIAEEDAANLKNLGYIESQLKQMELSKSASEIKKEHVGAIILPQSNNIPGMNFYNKTTL</sequence>
<dbReference type="Proteomes" id="UP000320813">
    <property type="component" value="Unassembled WGS sequence"/>
</dbReference>
<accession>A0A519BBE9</accession>